<name>A0AA38KH58_9AGAR</name>
<organism evidence="2 3">
    <name type="scientific">Lentinula aff. detonsa</name>
    <dbReference type="NCBI Taxonomy" id="2804958"/>
    <lineage>
        <taxon>Eukaryota</taxon>
        <taxon>Fungi</taxon>
        <taxon>Dikarya</taxon>
        <taxon>Basidiomycota</taxon>
        <taxon>Agaricomycotina</taxon>
        <taxon>Agaricomycetes</taxon>
        <taxon>Agaricomycetidae</taxon>
        <taxon>Agaricales</taxon>
        <taxon>Marasmiineae</taxon>
        <taxon>Omphalotaceae</taxon>
        <taxon>Lentinula</taxon>
    </lineage>
</organism>
<dbReference type="SUPFAM" id="SSF81383">
    <property type="entry name" value="F-box domain"/>
    <property type="match status" value="1"/>
</dbReference>
<sequence length="408" mass="45741">MNTISAPKRICIDDVPNEILADIFRWVSISSANSLSTQNGLHASEVLSQVCSLWRKLAHGSPKLWTELILKVNADTNSLNRRESLTHWFSRSRAVDIVLTLDPLRVGMQLQSVISTVYDHSNLWRRFRLSLPWAGIMSFFLIGTLCTPQLEELVVECAHSNSPAGLYPRHLAVKEGSERTVITDCGRLRKVCVALLPSFPLELLCNLLPWSGLTEVIVQKPGAHPTLIHHVFMHCKSLVRLKIWTAYWRLLDISMEPSDALRLEHLESFEVEADLRALVHILRSVQLPALKSLTLSGIANHDEELYPVQPSLAVALMELGDHAHFNLVELKIYGLLDFCKTSGFQLEDLLRFLAGNHGLTSLALKCQRREDAHGLLNSLSTGFLDEGNGRSAMLPKLTTIDVDGDWKE</sequence>
<protein>
    <recommendedName>
        <fullName evidence="1">F-box domain-containing protein</fullName>
    </recommendedName>
</protein>
<dbReference type="InterPro" id="IPR036047">
    <property type="entry name" value="F-box-like_dom_sf"/>
</dbReference>
<dbReference type="AlphaFoldDB" id="A0AA38KH58"/>
<dbReference type="Gene3D" id="1.20.1280.50">
    <property type="match status" value="1"/>
</dbReference>
<accession>A0AA38KH58</accession>
<dbReference type="EMBL" id="MU793303">
    <property type="protein sequence ID" value="KAJ3786896.1"/>
    <property type="molecule type" value="Genomic_DNA"/>
</dbReference>
<dbReference type="InterPro" id="IPR001810">
    <property type="entry name" value="F-box_dom"/>
</dbReference>
<evidence type="ECO:0000313" key="3">
    <source>
        <dbReference type="Proteomes" id="UP001163798"/>
    </source>
</evidence>
<reference evidence="2" key="1">
    <citation type="submission" date="2022-08" db="EMBL/GenBank/DDBJ databases">
        <authorList>
            <consortium name="DOE Joint Genome Institute"/>
            <person name="Min B."/>
            <person name="Riley R."/>
            <person name="Sierra-Patev S."/>
            <person name="Naranjo-Ortiz M."/>
            <person name="Looney B."/>
            <person name="Konkel Z."/>
            <person name="Slot J.C."/>
            <person name="Sakamoto Y."/>
            <person name="Steenwyk J.L."/>
            <person name="Rokas A."/>
            <person name="Carro J."/>
            <person name="Camarero S."/>
            <person name="Ferreira P."/>
            <person name="Molpeceres G."/>
            <person name="Ruiz-Duenas F.J."/>
            <person name="Serrano A."/>
            <person name="Henrissat B."/>
            <person name="Drula E."/>
            <person name="Hughes K.W."/>
            <person name="Mata J.L."/>
            <person name="Ishikawa N.K."/>
            <person name="Vargas-Isla R."/>
            <person name="Ushijima S."/>
            <person name="Smith C.A."/>
            <person name="Ahrendt S."/>
            <person name="Andreopoulos W."/>
            <person name="He G."/>
            <person name="Labutti K."/>
            <person name="Lipzen A."/>
            <person name="Ng V."/>
            <person name="Sandor L."/>
            <person name="Barry K."/>
            <person name="Martinez A.T."/>
            <person name="Xiao Y."/>
            <person name="Gibbons J.G."/>
            <person name="Terashima K."/>
            <person name="Hibbett D.S."/>
            <person name="Grigoriev I.V."/>
        </authorList>
    </citation>
    <scope>NUCLEOTIDE SEQUENCE</scope>
    <source>
        <strain evidence="2">TFB10291</strain>
    </source>
</reference>
<proteinExistence type="predicted"/>
<evidence type="ECO:0000313" key="2">
    <source>
        <dbReference type="EMBL" id="KAJ3786896.1"/>
    </source>
</evidence>
<feature type="domain" description="F-box" evidence="1">
    <location>
        <begin position="12"/>
        <end position="69"/>
    </location>
</feature>
<gene>
    <name evidence="2" type="ORF">GGU10DRAFT_386251</name>
</gene>
<dbReference type="Pfam" id="PF12937">
    <property type="entry name" value="F-box-like"/>
    <property type="match status" value="1"/>
</dbReference>
<comment type="caution">
    <text evidence="2">The sequence shown here is derived from an EMBL/GenBank/DDBJ whole genome shotgun (WGS) entry which is preliminary data.</text>
</comment>
<evidence type="ECO:0000259" key="1">
    <source>
        <dbReference type="Pfam" id="PF12937"/>
    </source>
</evidence>
<keyword evidence="3" id="KW-1185">Reference proteome</keyword>
<dbReference type="Proteomes" id="UP001163798">
    <property type="component" value="Unassembled WGS sequence"/>
</dbReference>